<dbReference type="SUPFAM" id="SSF46785">
    <property type="entry name" value="Winged helix' DNA-binding domain"/>
    <property type="match status" value="1"/>
</dbReference>
<dbReference type="InterPro" id="IPR028082">
    <property type="entry name" value="Peripla_BP_I"/>
</dbReference>
<protein>
    <recommendedName>
        <fullName evidence="4">HTH gntR-type domain-containing protein</fullName>
    </recommendedName>
</protein>
<evidence type="ECO:0000256" key="3">
    <source>
        <dbReference type="ARBA" id="ARBA00023163"/>
    </source>
</evidence>
<dbReference type="Pfam" id="PF00392">
    <property type="entry name" value="GntR"/>
    <property type="match status" value="1"/>
</dbReference>
<proteinExistence type="predicted"/>
<evidence type="ECO:0000313" key="5">
    <source>
        <dbReference type="EMBL" id="OGK03621.1"/>
    </source>
</evidence>
<dbReference type="InterPro" id="IPR001761">
    <property type="entry name" value="Peripla_BP/Lac1_sug-bd_dom"/>
</dbReference>
<dbReference type="GO" id="GO:0000976">
    <property type="term" value="F:transcription cis-regulatory region binding"/>
    <property type="evidence" value="ECO:0007669"/>
    <property type="project" value="TreeGrafter"/>
</dbReference>
<dbReference type="PROSITE" id="PS50949">
    <property type="entry name" value="HTH_GNTR"/>
    <property type="match status" value="1"/>
</dbReference>
<accession>A0A1F7FAI0</accession>
<keyword evidence="1" id="KW-0805">Transcription regulation</keyword>
<dbReference type="EMBL" id="MFYX01000084">
    <property type="protein sequence ID" value="OGK03621.1"/>
    <property type="molecule type" value="Genomic_DNA"/>
</dbReference>
<dbReference type="SMART" id="SM00345">
    <property type="entry name" value="HTH_GNTR"/>
    <property type="match status" value="1"/>
</dbReference>
<evidence type="ECO:0000256" key="2">
    <source>
        <dbReference type="ARBA" id="ARBA00023125"/>
    </source>
</evidence>
<sequence>MKYLDIYKSLKNDIRSGIYMPDTKLPSALELKSLFKVSTRTIQHSLNLLEKEGLIKGVRSQGIFVRNTKDLLSYGNLKNNGRISKVGILYPRYAMHTVGLAYFVHIFWGIQITLVKDKIRCYLIETRDKSIPEVFKEINALEINGLICLELENETLQKELEQLKLPLVHLELVSFRSSVPMISANHFQGGELSVRHLHGLGHKKILFLYARKKNDPDTDPTIKMRWQGIQSEAKKAGISAAKESIQLQQPRNEERASMEHILKAYQDCSGIIMACGYMLKTMKSIVENEPAKKNRSVDIVSFDEIDSVPDIGGRPVYFCVWNNELMGQKAVETLLNWNSSRPRIQYLPMYLSKSQDDK</sequence>
<dbReference type="InterPro" id="IPR000524">
    <property type="entry name" value="Tscrpt_reg_HTH_GntR"/>
</dbReference>
<feature type="domain" description="HTH gntR-type" evidence="4">
    <location>
        <begin position="1"/>
        <end position="68"/>
    </location>
</feature>
<dbReference type="Gene3D" id="1.10.10.10">
    <property type="entry name" value="Winged helix-like DNA-binding domain superfamily/Winged helix DNA-binding domain"/>
    <property type="match status" value="1"/>
</dbReference>
<evidence type="ECO:0000256" key="1">
    <source>
        <dbReference type="ARBA" id="ARBA00023015"/>
    </source>
</evidence>
<dbReference type="GO" id="GO:0003700">
    <property type="term" value="F:DNA-binding transcription factor activity"/>
    <property type="evidence" value="ECO:0007669"/>
    <property type="project" value="InterPro"/>
</dbReference>
<dbReference type="SUPFAM" id="SSF53822">
    <property type="entry name" value="Periplasmic binding protein-like I"/>
    <property type="match status" value="1"/>
</dbReference>
<keyword evidence="2" id="KW-0238">DNA-binding</keyword>
<gene>
    <name evidence="5" type="ORF">A2519_02485</name>
</gene>
<evidence type="ECO:0000313" key="6">
    <source>
        <dbReference type="Proteomes" id="UP000179243"/>
    </source>
</evidence>
<organism evidence="5 6">
    <name type="scientific">Candidatus Raymondbacteria bacterium RIFOXYD12_FULL_49_13</name>
    <dbReference type="NCBI Taxonomy" id="1817890"/>
    <lineage>
        <taxon>Bacteria</taxon>
        <taxon>Raymondiibacteriota</taxon>
    </lineage>
</organism>
<dbReference type="Pfam" id="PF00532">
    <property type="entry name" value="Peripla_BP_1"/>
    <property type="match status" value="1"/>
</dbReference>
<name>A0A1F7FAI0_UNCRA</name>
<dbReference type="Proteomes" id="UP000179243">
    <property type="component" value="Unassembled WGS sequence"/>
</dbReference>
<dbReference type="PANTHER" id="PTHR30146:SF154">
    <property type="entry name" value="TRANSCRIPTION REGULATOR, MEMBER OF GALR FAMILY"/>
    <property type="match status" value="1"/>
</dbReference>
<dbReference type="InterPro" id="IPR036388">
    <property type="entry name" value="WH-like_DNA-bd_sf"/>
</dbReference>
<keyword evidence="3" id="KW-0804">Transcription</keyword>
<dbReference type="Gene3D" id="3.40.50.2300">
    <property type="match status" value="2"/>
</dbReference>
<dbReference type="InterPro" id="IPR036390">
    <property type="entry name" value="WH_DNA-bd_sf"/>
</dbReference>
<dbReference type="PANTHER" id="PTHR30146">
    <property type="entry name" value="LACI-RELATED TRANSCRIPTIONAL REPRESSOR"/>
    <property type="match status" value="1"/>
</dbReference>
<dbReference type="CDD" id="cd07377">
    <property type="entry name" value="WHTH_GntR"/>
    <property type="match status" value="1"/>
</dbReference>
<reference evidence="5 6" key="1">
    <citation type="journal article" date="2016" name="Nat. Commun.">
        <title>Thousands of microbial genomes shed light on interconnected biogeochemical processes in an aquifer system.</title>
        <authorList>
            <person name="Anantharaman K."/>
            <person name="Brown C.T."/>
            <person name="Hug L.A."/>
            <person name="Sharon I."/>
            <person name="Castelle C.J."/>
            <person name="Probst A.J."/>
            <person name="Thomas B.C."/>
            <person name="Singh A."/>
            <person name="Wilkins M.J."/>
            <person name="Karaoz U."/>
            <person name="Brodie E.L."/>
            <person name="Williams K.H."/>
            <person name="Hubbard S.S."/>
            <person name="Banfield J.F."/>
        </authorList>
    </citation>
    <scope>NUCLEOTIDE SEQUENCE [LARGE SCALE GENOMIC DNA]</scope>
</reference>
<dbReference type="AlphaFoldDB" id="A0A1F7FAI0"/>
<comment type="caution">
    <text evidence="5">The sequence shown here is derived from an EMBL/GenBank/DDBJ whole genome shotgun (WGS) entry which is preliminary data.</text>
</comment>
<evidence type="ECO:0000259" key="4">
    <source>
        <dbReference type="PROSITE" id="PS50949"/>
    </source>
</evidence>